<dbReference type="InterPro" id="IPR013049">
    <property type="entry name" value="Spo11/TopoVI_A_N"/>
</dbReference>
<keyword evidence="9 10" id="KW-0413">Isomerase</keyword>
<evidence type="ECO:0000256" key="6">
    <source>
        <dbReference type="ARBA" id="ARBA00022842"/>
    </source>
</evidence>
<evidence type="ECO:0000313" key="14">
    <source>
        <dbReference type="Proteomes" id="UP000034350"/>
    </source>
</evidence>
<keyword evidence="5" id="KW-0479">Metal-binding</keyword>
<reference evidence="13 14" key="1">
    <citation type="journal article" date="2015" name="Environ. Microbiol.">
        <title>Genome analyses suggest the presence of polyploidy and recent human-driven expansions in eight global populations of the honeybee pathogen Nosema ceranae.</title>
        <authorList>
            <person name="Pelin A."/>
            <person name="Selman M."/>
            <person name="Aris-Brosou S."/>
            <person name="Farinelli L."/>
            <person name="Corradi N."/>
        </authorList>
    </citation>
    <scope>NUCLEOTIDE SEQUENCE [LARGE SCALE GENOMIC DNA]</scope>
    <source>
        <strain evidence="13 14">PA08 1199</strain>
    </source>
</reference>
<dbReference type="GO" id="GO:0003677">
    <property type="term" value="F:DNA binding"/>
    <property type="evidence" value="ECO:0007669"/>
    <property type="project" value="UniProtKB-UniRule"/>
</dbReference>
<evidence type="ECO:0000256" key="2">
    <source>
        <dbReference type="ARBA" id="ARBA00001946"/>
    </source>
</evidence>
<dbReference type="GO" id="GO:0003918">
    <property type="term" value="F:DNA topoisomerase type II (double strand cut, ATP-hydrolyzing) activity"/>
    <property type="evidence" value="ECO:0007669"/>
    <property type="project" value="UniProtKB-UniRule"/>
</dbReference>
<feature type="domain" description="Topoisomerase 6 subunit A/Spo11 TOPRIM" evidence="12">
    <location>
        <begin position="132"/>
        <end position="194"/>
    </location>
</feature>
<evidence type="ECO:0000256" key="9">
    <source>
        <dbReference type="ARBA" id="ARBA00023235"/>
    </source>
</evidence>
<evidence type="ECO:0000259" key="11">
    <source>
        <dbReference type="Pfam" id="PF04406"/>
    </source>
</evidence>
<dbReference type="SUPFAM" id="SSF56726">
    <property type="entry name" value="DNA topoisomerase IV, alpha subunit"/>
    <property type="match status" value="1"/>
</dbReference>
<accession>A0A0F9ZCX3</accession>
<evidence type="ECO:0000256" key="7">
    <source>
        <dbReference type="ARBA" id="ARBA00023029"/>
    </source>
</evidence>
<evidence type="ECO:0000256" key="4">
    <source>
        <dbReference type="ARBA" id="ARBA00012895"/>
    </source>
</evidence>
<dbReference type="EMBL" id="JPQZ01000022">
    <property type="protein sequence ID" value="KKO75414.1"/>
    <property type="molecule type" value="Genomic_DNA"/>
</dbReference>
<dbReference type="OMA" id="GKGYPCT"/>
<feature type="domain" description="Spo11/DNA topoisomerase VI subunit A N-terminal" evidence="11">
    <location>
        <begin position="27"/>
        <end position="85"/>
    </location>
</feature>
<sequence length="271" mass="32095">MKNNLKVKLEELVIYILKNIKRYPNIIQRLKFYEQIHLGLTLNKIKNKREIYYNSVSIFKKQSIVDMLIKDTCNKLKCTQSDLLISTTLKGVFYGNITFYKNNKLVHVNLKGTSLIPDMNQIDRIEYTQKKCLIIEKDTIFSKTVREYISNDILFICGKGYPCRNTLLLVNKLNIRKYGIFDFDPYGLEICTKYPSIKKIGIDIKDINLIDKQHFMILNKYDIRKINTLLKQKVYEIELFYMLKNNIKIEIEGLFSAKGFDINNYFYTKII</sequence>
<dbReference type="InterPro" id="IPR034136">
    <property type="entry name" value="TOPRIM_Topo6A/Spo11"/>
</dbReference>
<dbReference type="Gene3D" id="3.40.1360.10">
    <property type="match status" value="1"/>
</dbReference>
<dbReference type="PANTHER" id="PTHR10848:SF0">
    <property type="entry name" value="MEIOTIC RECOMBINATION PROTEIN SPO11"/>
    <property type="match status" value="1"/>
</dbReference>
<dbReference type="OrthoDB" id="5377392at2759"/>
<dbReference type="GeneID" id="36319564"/>
<evidence type="ECO:0000256" key="5">
    <source>
        <dbReference type="ARBA" id="ARBA00022723"/>
    </source>
</evidence>
<dbReference type="InterPro" id="IPR036078">
    <property type="entry name" value="Spo11/TopoVI_A_sf"/>
</dbReference>
<dbReference type="SMR" id="A0A0F9ZCX3"/>
<evidence type="ECO:0000256" key="1">
    <source>
        <dbReference type="ARBA" id="ARBA00000185"/>
    </source>
</evidence>
<dbReference type="PROSITE" id="PS52041">
    <property type="entry name" value="TOPO_IIB"/>
    <property type="match status" value="1"/>
</dbReference>
<evidence type="ECO:0000256" key="3">
    <source>
        <dbReference type="ARBA" id="ARBA00006559"/>
    </source>
</evidence>
<dbReference type="InterPro" id="IPR036388">
    <property type="entry name" value="WH-like_DNA-bd_sf"/>
</dbReference>
<dbReference type="VEuPathDB" id="MicrosporidiaDB:G9O61_00g013900"/>
<comment type="catalytic activity">
    <reaction evidence="1 10">
        <text>ATP-dependent breakage, passage and rejoining of double-stranded DNA.</text>
        <dbReference type="EC" id="5.6.2.2"/>
    </reaction>
</comment>
<dbReference type="GO" id="GO:0042138">
    <property type="term" value="P:meiotic DNA double-strand break formation"/>
    <property type="evidence" value="ECO:0007669"/>
    <property type="project" value="TreeGrafter"/>
</dbReference>
<dbReference type="EC" id="5.6.2.2" evidence="4"/>
<dbReference type="PANTHER" id="PTHR10848">
    <property type="entry name" value="MEIOTIC RECOMBINATION PROTEIN SPO11"/>
    <property type="match status" value="1"/>
</dbReference>
<dbReference type="VEuPathDB" id="MicrosporidiaDB:NCER_101961"/>
<dbReference type="Pfam" id="PF04406">
    <property type="entry name" value="TP6A_N"/>
    <property type="match status" value="1"/>
</dbReference>
<name>A0A0F9ZCX3_9MICR</name>
<dbReference type="GO" id="GO:0005524">
    <property type="term" value="F:ATP binding"/>
    <property type="evidence" value="ECO:0007669"/>
    <property type="project" value="InterPro"/>
</dbReference>
<dbReference type="AlphaFoldDB" id="A0A0F9ZCX3"/>
<dbReference type="GO" id="GO:0000228">
    <property type="term" value="C:nuclear chromosome"/>
    <property type="evidence" value="ECO:0007669"/>
    <property type="project" value="TreeGrafter"/>
</dbReference>
<keyword evidence="14" id="KW-1185">Reference proteome</keyword>
<comment type="similarity">
    <text evidence="3 10">Belongs to the TOP6A family.</text>
</comment>
<dbReference type="Gene3D" id="1.10.10.10">
    <property type="entry name" value="Winged helix-like DNA-binding domain superfamily/Winged helix DNA-binding domain"/>
    <property type="match status" value="1"/>
</dbReference>
<dbReference type="VEuPathDB" id="MicrosporidiaDB:AAJ76_2200041486"/>
<evidence type="ECO:0000256" key="8">
    <source>
        <dbReference type="ARBA" id="ARBA00023125"/>
    </source>
</evidence>
<dbReference type="PRINTS" id="PR01550">
    <property type="entry name" value="TOP6AFAMILY"/>
</dbReference>
<dbReference type="RefSeq" id="XP_024331156.1">
    <property type="nucleotide sequence ID" value="XM_024474639.1"/>
</dbReference>
<dbReference type="GO" id="GO:0000706">
    <property type="term" value="P:meiotic DNA double-strand break processing"/>
    <property type="evidence" value="ECO:0007669"/>
    <property type="project" value="TreeGrafter"/>
</dbReference>
<dbReference type="Pfam" id="PF21180">
    <property type="entry name" value="TOP6A-Spo11_Toprim"/>
    <property type="match status" value="1"/>
</dbReference>
<keyword evidence="7 10" id="KW-0799">Topoisomerase</keyword>
<gene>
    <name evidence="13" type="ORF">AAJ76_2200041486</name>
</gene>
<evidence type="ECO:0000313" key="13">
    <source>
        <dbReference type="EMBL" id="KKO75414.1"/>
    </source>
</evidence>
<protein>
    <recommendedName>
        <fullName evidence="4">DNA topoisomerase (ATP-hydrolyzing)</fullName>
        <ecNumber evidence="4">5.6.2.2</ecNumber>
    </recommendedName>
</protein>
<evidence type="ECO:0000256" key="10">
    <source>
        <dbReference type="PROSITE-ProRule" id="PRU01385"/>
    </source>
</evidence>
<organism evidence="13 14">
    <name type="scientific">Vairimorpha ceranae</name>
    <dbReference type="NCBI Taxonomy" id="40302"/>
    <lineage>
        <taxon>Eukaryota</taxon>
        <taxon>Fungi</taxon>
        <taxon>Fungi incertae sedis</taxon>
        <taxon>Microsporidia</taxon>
        <taxon>Nosematidae</taxon>
        <taxon>Vairimorpha</taxon>
    </lineage>
</organism>
<feature type="active site" description="O-(5'-phospho-DNA)-tyrosine intermediate" evidence="10">
    <location>
        <position position="53"/>
    </location>
</feature>
<comment type="cofactor">
    <cofactor evidence="2">
        <name>Mg(2+)</name>
        <dbReference type="ChEBI" id="CHEBI:18420"/>
    </cofactor>
</comment>
<dbReference type="InterPro" id="IPR002815">
    <property type="entry name" value="Spo11/TopoVI_A"/>
</dbReference>
<keyword evidence="8 10" id="KW-0238">DNA-binding</keyword>
<dbReference type="Proteomes" id="UP000034350">
    <property type="component" value="Unassembled WGS sequence"/>
</dbReference>
<keyword evidence="6" id="KW-0460">Magnesium</keyword>
<dbReference type="GO" id="GO:0046872">
    <property type="term" value="F:metal ion binding"/>
    <property type="evidence" value="ECO:0007669"/>
    <property type="project" value="UniProtKB-KW"/>
</dbReference>
<evidence type="ECO:0000259" key="12">
    <source>
        <dbReference type="Pfam" id="PF21180"/>
    </source>
</evidence>
<proteinExistence type="inferred from homology"/>
<dbReference type="GO" id="GO:0007131">
    <property type="term" value="P:reciprocal meiotic recombination"/>
    <property type="evidence" value="ECO:0007669"/>
    <property type="project" value="TreeGrafter"/>
</dbReference>
<comment type="caution">
    <text evidence="13">The sequence shown here is derived from an EMBL/GenBank/DDBJ whole genome shotgun (WGS) entry which is preliminary data.</text>
</comment>